<dbReference type="PANTHER" id="PTHR11941">
    <property type="entry name" value="ENOYL-COA HYDRATASE-RELATED"/>
    <property type="match status" value="1"/>
</dbReference>
<dbReference type="Pfam" id="PF00378">
    <property type="entry name" value="ECH_1"/>
    <property type="match status" value="1"/>
</dbReference>
<dbReference type="CDD" id="cd06558">
    <property type="entry name" value="crotonase-like"/>
    <property type="match status" value="1"/>
</dbReference>
<name>A0ABV8SYE0_9GAMM</name>
<evidence type="ECO:0000256" key="1">
    <source>
        <dbReference type="ARBA" id="ARBA00005254"/>
    </source>
</evidence>
<proteinExistence type="inferred from homology"/>
<keyword evidence="3" id="KW-1185">Reference proteome</keyword>
<reference evidence="3" key="1">
    <citation type="journal article" date="2019" name="Int. J. Syst. Evol. Microbiol.">
        <title>The Global Catalogue of Microorganisms (GCM) 10K type strain sequencing project: providing services to taxonomists for standard genome sequencing and annotation.</title>
        <authorList>
            <consortium name="The Broad Institute Genomics Platform"/>
            <consortium name="The Broad Institute Genome Sequencing Center for Infectious Disease"/>
            <person name="Wu L."/>
            <person name="Ma J."/>
        </authorList>
    </citation>
    <scope>NUCLEOTIDE SEQUENCE [LARGE SCALE GENOMIC DNA]</scope>
    <source>
        <strain evidence="3">CGMCC 1.10759</strain>
    </source>
</reference>
<dbReference type="InterPro" id="IPR001753">
    <property type="entry name" value="Enoyl-CoA_hydra/iso"/>
</dbReference>
<dbReference type="SUPFAM" id="SSF52096">
    <property type="entry name" value="ClpP/crotonase"/>
    <property type="match status" value="1"/>
</dbReference>
<dbReference type="InterPro" id="IPR029045">
    <property type="entry name" value="ClpP/crotonase-like_dom_sf"/>
</dbReference>
<dbReference type="RefSeq" id="WP_380601947.1">
    <property type="nucleotide sequence ID" value="NZ_JBHSDU010000014.1"/>
</dbReference>
<evidence type="ECO:0000313" key="2">
    <source>
        <dbReference type="EMBL" id="MFC4312502.1"/>
    </source>
</evidence>
<comment type="caution">
    <text evidence="2">The sequence shown here is derived from an EMBL/GenBank/DDBJ whole genome shotgun (WGS) entry which is preliminary data.</text>
</comment>
<dbReference type="EMBL" id="JBHSDU010000014">
    <property type="protein sequence ID" value="MFC4312502.1"/>
    <property type="molecule type" value="Genomic_DNA"/>
</dbReference>
<dbReference type="Proteomes" id="UP001595904">
    <property type="component" value="Unassembled WGS sequence"/>
</dbReference>
<dbReference type="Gene3D" id="3.90.226.10">
    <property type="entry name" value="2-enoyl-CoA Hydratase, Chain A, domain 1"/>
    <property type="match status" value="1"/>
</dbReference>
<gene>
    <name evidence="2" type="ORF">ACFPN2_25690</name>
</gene>
<comment type="similarity">
    <text evidence="1">Belongs to the enoyl-CoA hydratase/isomerase family.</text>
</comment>
<dbReference type="PANTHER" id="PTHR11941:SF54">
    <property type="entry name" value="ENOYL-COA HYDRATASE, MITOCHONDRIAL"/>
    <property type="match status" value="1"/>
</dbReference>
<organism evidence="2 3">
    <name type="scientific">Steroidobacter flavus</name>
    <dbReference type="NCBI Taxonomy" id="1842136"/>
    <lineage>
        <taxon>Bacteria</taxon>
        <taxon>Pseudomonadati</taxon>
        <taxon>Pseudomonadota</taxon>
        <taxon>Gammaproteobacteria</taxon>
        <taxon>Steroidobacterales</taxon>
        <taxon>Steroidobacteraceae</taxon>
        <taxon>Steroidobacter</taxon>
    </lineage>
</organism>
<sequence length="254" mass="27284">MSIAYDVQDGIARITFNRPAKLNAMTLAMYDELGAAFKAAGEDDRVRAVILTGAGERAFCAGADLKEAIPALARNEIDISAWDAAHLKGLNLDKPIVCAINGLCMGAGFEIMLATDLRIASSTAVFSLPEVSLGIVPAGGTLVRLVRQIGYAAAMEILMTADRFSSEHLLRVGVLNRVVAPEQLSQTATEWAERLVRLSPTALQVTKRAVRELSDLPLEEAFRREAVLGQLAFTSADAKRGLAAFAEGKKVEHY</sequence>
<evidence type="ECO:0000313" key="3">
    <source>
        <dbReference type="Proteomes" id="UP001595904"/>
    </source>
</evidence>
<protein>
    <submittedName>
        <fullName evidence="2">Enoyl-CoA hydratase/isomerase family protein</fullName>
    </submittedName>
</protein>
<accession>A0ABV8SYE0</accession>